<evidence type="ECO:0000256" key="4">
    <source>
        <dbReference type="ARBA" id="ARBA00022801"/>
    </source>
</evidence>
<dbReference type="GO" id="GO:0008270">
    <property type="term" value="F:zinc ion binding"/>
    <property type="evidence" value="ECO:0007669"/>
    <property type="project" value="UniProtKB-UniRule"/>
</dbReference>
<dbReference type="SUPFAM" id="SSF55486">
    <property type="entry name" value="Metalloproteases ('zincins'), catalytic domain"/>
    <property type="match status" value="1"/>
</dbReference>
<dbReference type="GO" id="GO:0006508">
    <property type="term" value="P:proteolysis"/>
    <property type="evidence" value="ECO:0007669"/>
    <property type="project" value="UniProtKB-KW"/>
</dbReference>
<reference evidence="11" key="1">
    <citation type="submission" date="2014-07" db="EMBL/GenBank/DDBJ databases">
        <authorList>
            <person name="Martin A.A"/>
            <person name="De Silva N."/>
        </authorList>
    </citation>
    <scope>NUCLEOTIDE SEQUENCE</scope>
</reference>
<dbReference type="Gene3D" id="3.40.390.10">
    <property type="entry name" value="Collagenase (Catalytic Domain)"/>
    <property type="match status" value="1"/>
</dbReference>
<accession>A0A0K0FTL7</accession>
<dbReference type="Pfam" id="PF01400">
    <property type="entry name" value="Astacin"/>
    <property type="match status" value="1"/>
</dbReference>
<feature type="binding site" evidence="8">
    <location>
        <position position="163"/>
    </location>
    <ligand>
        <name>Zn(2+)</name>
        <dbReference type="ChEBI" id="CHEBI:29105"/>
        <note>catalytic</note>
    </ligand>
</feature>
<keyword evidence="3 8" id="KW-0479">Metal-binding</keyword>
<feature type="binding site" evidence="8">
    <location>
        <position position="159"/>
    </location>
    <ligand>
        <name>Zn(2+)</name>
        <dbReference type="ChEBI" id="CHEBI:29105"/>
        <note>catalytic</note>
    </ligand>
</feature>
<dbReference type="PRINTS" id="PR00480">
    <property type="entry name" value="ASTACIN"/>
</dbReference>
<dbReference type="PROSITE" id="PS51864">
    <property type="entry name" value="ASTACIN"/>
    <property type="match status" value="1"/>
</dbReference>
<keyword evidence="9" id="KW-0732">Signal</keyword>
<evidence type="ECO:0000256" key="5">
    <source>
        <dbReference type="ARBA" id="ARBA00022833"/>
    </source>
</evidence>
<keyword evidence="5 8" id="KW-0862">Zinc</keyword>
<evidence type="ECO:0000256" key="1">
    <source>
        <dbReference type="ARBA" id="ARBA00022536"/>
    </source>
</evidence>
<reference evidence="12" key="2">
    <citation type="submission" date="2015-08" db="UniProtKB">
        <authorList>
            <consortium name="WormBaseParasite"/>
        </authorList>
    </citation>
    <scope>IDENTIFICATION</scope>
</reference>
<comment type="caution">
    <text evidence="8">Lacks conserved residue(s) required for the propagation of feature annotation.</text>
</comment>
<dbReference type="Proteomes" id="UP000035680">
    <property type="component" value="Unassembled WGS sequence"/>
</dbReference>
<dbReference type="EC" id="3.4.24.-" evidence="9"/>
<evidence type="ECO:0000256" key="2">
    <source>
        <dbReference type="ARBA" id="ARBA00022670"/>
    </source>
</evidence>
<evidence type="ECO:0000313" key="11">
    <source>
        <dbReference type="Proteomes" id="UP000035680"/>
    </source>
</evidence>
<comment type="cofactor">
    <cofactor evidence="8 9">
        <name>Zn(2+)</name>
        <dbReference type="ChEBI" id="CHEBI:29105"/>
    </cofactor>
    <text evidence="8 9">Binds 1 zinc ion per subunit.</text>
</comment>
<proteinExistence type="predicted"/>
<dbReference type="InterPro" id="IPR006026">
    <property type="entry name" value="Peptidase_Metallo"/>
</dbReference>
<evidence type="ECO:0000313" key="12">
    <source>
        <dbReference type="WBParaSite" id="SVE_1567800.1"/>
    </source>
</evidence>
<dbReference type="InterPro" id="IPR001506">
    <property type="entry name" value="Peptidase_M12A"/>
</dbReference>
<evidence type="ECO:0000256" key="7">
    <source>
        <dbReference type="ARBA" id="ARBA00023157"/>
    </source>
</evidence>
<feature type="signal peptide" evidence="9">
    <location>
        <begin position="1"/>
        <end position="20"/>
    </location>
</feature>
<protein>
    <recommendedName>
        <fullName evidence="9">Metalloendopeptidase</fullName>
        <ecNumber evidence="9">3.4.24.-</ecNumber>
    </recommendedName>
</protein>
<feature type="binding site" evidence="8">
    <location>
        <position position="169"/>
    </location>
    <ligand>
        <name>Zn(2+)</name>
        <dbReference type="ChEBI" id="CHEBI:29105"/>
        <note>catalytic</note>
    </ligand>
</feature>
<feature type="chain" id="PRO_5005120800" description="Metalloendopeptidase" evidence="9">
    <location>
        <begin position="21"/>
        <end position="410"/>
    </location>
</feature>
<keyword evidence="6 8" id="KW-0482">Metalloprotease</keyword>
<keyword evidence="7" id="KW-1015">Disulfide bond</keyword>
<dbReference type="PANTHER" id="PTHR10127">
    <property type="entry name" value="DISCOIDIN, CUB, EGF, LAMININ , AND ZINC METALLOPROTEASE DOMAIN CONTAINING"/>
    <property type="match status" value="1"/>
</dbReference>
<evidence type="ECO:0000256" key="3">
    <source>
        <dbReference type="ARBA" id="ARBA00022723"/>
    </source>
</evidence>
<feature type="active site" evidence="8">
    <location>
        <position position="160"/>
    </location>
</feature>
<sequence length="410" mass="46559">MKSSYLLLNLLTYFLGHTSCKWDSVVDNELHDNLKEGSNVETIIHKNKANNSSTVTSLHPDLGHKRNKRAIVPNSVHKWPKTIHYTVVPPVNSTVIDRALKSIMMQTCLKFVKVSNLNGPGLRYIRGKECTSLLGKRINNGPQNIIIHKKCEMISLVQHETFHALGVEHEMGRRDRNSFLVLRPRNAIPGFLQIVGFGPSHRTYNIRYDFGSVMHYDPFAATKNGKMTLFPRNHHYLKTIGQLHGANFNDYKLINFHYCNDTCRTKLNCLNGAYTNPKNCEYCKCPSFFTGRLCGKLISSQQGCPKRMLHATASRKQLFIYGIKSCTVRIVAPQNLKIKLIIVNSVFSRSDICRPYIGLEVKFLKDLSVTGARFCGKDRNKVITSVGNSVIIHYGSFRSKNKVRILYKAV</sequence>
<dbReference type="AlphaFoldDB" id="A0A0K0FTL7"/>
<evidence type="ECO:0000256" key="8">
    <source>
        <dbReference type="PROSITE-ProRule" id="PRU01211"/>
    </source>
</evidence>
<evidence type="ECO:0000256" key="6">
    <source>
        <dbReference type="ARBA" id="ARBA00023049"/>
    </source>
</evidence>
<keyword evidence="11" id="KW-1185">Reference proteome</keyword>
<dbReference type="InterPro" id="IPR024079">
    <property type="entry name" value="MetalloPept_cat_dom_sf"/>
</dbReference>
<feature type="domain" description="Peptidase M12A" evidence="10">
    <location>
        <begin position="69"/>
        <end position="260"/>
    </location>
</feature>
<keyword evidence="4 8" id="KW-0378">Hydrolase</keyword>
<name>A0A0K0FTL7_STRVS</name>
<evidence type="ECO:0000259" key="10">
    <source>
        <dbReference type="PROSITE" id="PS51864"/>
    </source>
</evidence>
<keyword evidence="1" id="KW-0245">EGF-like domain</keyword>
<dbReference type="InterPro" id="IPR035914">
    <property type="entry name" value="Sperma_CUB_dom_sf"/>
</dbReference>
<keyword evidence="2 8" id="KW-0645">Protease</keyword>
<dbReference type="SMART" id="SM00235">
    <property type="entry name" value="ZnMc"/>
    <property type="match status" value="1"/>
</dbReference>
<evidence type="ECO:0000256" key="9">
    <source>
        <dbReference type="RuleBase" id="RU361183"/>
    </source>
</evidence>
<dbReference type="GO" id="GO:0004222">
    <property type="term" value="F:metalloendopeptidase activity"/>
    <property type="evidence" value="ECO:0007669"/>
    <property type="project" value="UniProtKB-UniRule"/>
</dbReference>
<organism evidence="11 12">
    <name type="scientific">Strongyloides venezuelensis</name>
    <name type="common">Threadworm</name>
    <dbReference type="NCBI Taxonomy" id="75913"/>
    <lineage>
        <taxon>Eukaryota</taxon>
        <taxon>Metazoa</taxon>
        <taxon>Ecdysozoa</taxon>
        <taxon>Nematoda</taxon>
        <taxon>Chromadorea</taxon>
        <taxon>Rhabditida</taxon>
        <taxon>Tylenchina</taxon>
        <taxon>Panagrolaimomorpha</taxon>
        <taxon>Strongyloidoidea</taxon>
        <taxon>Strongyloididae</taxon>
        <taxon>Strongyloides</taxon>
    </lineage>
</organism>
<dbReference type="PANTHER" id="PTHR10127:SF780">
    <property type="entry name" value="METALLOENDOPEPTIDASE"/>
    <property type="match status" value="1"/>
</dbReference>
<dbReference type="SUPFAM" id="SSF49854">
    <property type="entry name" value="Spermadhesin, CUB domain"/>
    <property type="match status" value="1"/>
</dbReference>
<dbReference type="WBParaSite" id="SVE_1567800.1">
    <property type="protein sequence ID" value="SVE_1567800.1"/>
    <property type="gene ID" value="SVE_1567800"/>
</dbReference>